<organism evidence="3 4">
    <name type="scientific">Lolium multiflorum</name>
    <name type="common">Italian ryegrass</name>
    <name type="synonym">Lolium perenne subsp. multiflorum</name>
    <dbReference type="NCBI Taxonomy" id="4521"/>
    <lineage>
        <taxon>Eukaryota</taxon>
        <taxon>Viridiplantae</taxon>
        <taxon>Streptophyta</taxon>
        <taxon>Embryophyta</taxon>
        <taxon>Tracheophyta</taxon>
        <taxon>Spermatophyta</taxon>
        <taxon>Magnoliopsida</taxon>
        <taxon>Liliopsida</taxon>
        <taxon>Poales</taxon>
        <taxon>Poaceae</taxon>
        <taxon>BOP clade</taxon>
        <taxon>Pooideae</taxon>
        <taxon>Poodae</taxon>
        <taxon>Poeae</taxon>
        <taxon>Poeae Chloroplast Group 2 (Poeae type)</taxon>
        <taxon>Loliodinae</taxon>
        <taxon>Loliinae</taxon>
        <taxon>Lolium</taxon>
    </lineage>
</organism>
<sequence>MVKKKNSALATSVASGGAAAKASPNPPKKAVEEAKALPSKRPSGGFADEDDLFDLDEGFIEPPSKRTKTSTILPNLAASEASAPAAAPIAQMSTASSLSKGKDIPSTAATATPPPGKLDLRAVISSLETFASQYTSLEVDKAQLQKEVKSSSSKLEGAIKMAAETRQEVDSLKEELEGLKKMLKDEEASRLTAEARRLLIFLSRLWTSSRITLRQMPITLASHHLVEDLLRKGKGVMARMHLMIFPKINQNKTLGQLIDAFAANTHEVIEVFPVPAFTDDSSGACSEADRLQRMKDRIAQMEKDMRSTYALAAIIRKKNELAADAERYALAELDRATESLNFIALNPAEENKRIHERVNALTQLSSADEVFWKEHSKASAVAKFQDRVQQVHRFFDKCYKGLRVIWKTMFPLNAVPPTLLTLMSEFSNAKKIRSLVRTLLAGARATLALVLARYPSADLLAIANVAGHVEPLYPKVGLPAAIIGERLEVTSVASEAKETPQE</sequence>
<feature type="region of interest" description="Disordered" evidence="2">
    <location>
        <begin position="97"/>
        <end position="116"/>
    </location>
</feature>
<evidence type="ECO:0000256" key="2">
    <source>
        <dbReference type="SAM" id="MobiDB-lite"/>
    </source>
</evidence>
<feature type="compositionally biased region" description="Low complexity" evidence="2">
    <location>
        <begin position="7"/>
        <end position="23"/>
    </location>
</feature>
<accession>A0AAD8SYS2</accession>
<feature type="coiled-coil region" evidence="1">
    <location>
        <begin position="127"/>
        <end position="196"/>
    </location>
</feature>
<gene>
    <name evidence="3" type="ORF">QYE76_054521</name>
</gene>
<reference evidence="3" key="1">
    <citation type="submission" date="2023-07" db="EMBL/GenBank/DDBJ databases">
        <title>A chromosome-level genome assembly of Lolium multiflorum.</title>
        <authorList>
            <person name="Chen Y."/>
            <person name="Copetti D."/>
            <person name="Kolliker R."/>
            <person name="Studer B."/>
        </authorList>
    </citation>
    <scope>NUCLEOTIDE SEQUENCE</scope>
    <source>
        <strain evidence="3">02402/16</strain>
        <tissue evidence="3">Leaf</tissue>
    </source>
</reference>
<protein>
    <submittedName>
        <fullName evidence="3">Uncharacterized protein</fullName>
    </submittedName>
</protein>
<comment type="caution">
    <text evidence="3">The sequence shown here is derived from an EMBL/GenBank/DDBJ whole genome shotgun (WGS) entry which is preliminary data.</text>
</comment>
<evidence type="ECO:0000256" key="1">
    <source>
        <dbReference type="SAM" id="Coils"/>
    </source>
</evidence>
<dbReference type="AlphaFoldDB" id="A0AAD8SYS2"/>
<proteinExistence type="predicted"/>
<dbReference type="Proteomes" id="UP001231189">
    <property type="component" value="Unassembled WGS sequence"/>
</dbReference>
<dbReference type="EMBL" id="JAUUTY010000003">
    <property type="protein sequence ID" value="KAK1666362.1"/>
    <property type="molecule type" value="Genomic_DNA"/>
</dbReference>
<keyword evidence="4" id="KW-1185">Reference proteome</keyword>
<feature type="compositionally biased region" description="Acidic residues" evidence="2">
    <location>
        <begin position="47"/>
        <end position="59"/>
    </location>
</feature>
<evidence type="ECO:0000313" key="4">
    <source>
        <dbReference type="Proteomes" id="UP001231189"/>
    </source>
</evidence>
<keyword evidence="1" id="KW-0175">Coiled coil</keyword>
<name>A0AAD8SYS2_LOLMU</name>
<feature type="region of interest" description="Disordered" evidence="2">
    <location>
        <begin position="1"/>
        <end position="73"/>
    </location>
</feature>
<evidence type="ECO:0000313" key="3">
    <source>
        <dbReference type="EMBL" id="KAK1666362.1"/>
    </source>
</evidence>